<evidence type="ECO:0000313" key="3">
    <source>
        <dbReference type="Proteomes" id="UP000078240"/>
    </source>
</evidence>
<organism evidence="1 3">
    <name type="scientific">Purpureocillium lilacinum</name>
    <name type="common">Paecilomyces lilacinus</name>
    <dbReference type="NCBI Taxonomy" id="33203"/>
    <lineage>
        <taxon>Eukaryota</taxon>
        <taxon>Fungi</taxon>
        <taxon>Dikarya</taxon>
        <taxon>Ascomycota</taxon>
        <taxon>Pezizomycotina</taxon>
        <taxon>Sordariomycetes</taxon>
        <taxon>Hypocreomycetidae</taxon>
        <taxon>Hypocreales</taxon>
        <taxon>Ophiocordycipitaceae</taxon>
        <taxon>Purpureocillium</taxon>
    </lineage>
</organism>
<evidence type="ECO:0000313" key="2">
    <source>
        <dbReference type="EMBL" id="OAQ90967.1"/>
    </source>
</evidence>
<gene>
    <name evidence="1" type="ORF">VFPBJ_02944</name>
    <name evidence="2" type="ORF">VFPFJ_05126</name>
</gene>
<accession>A0A179H1P5</accession>
<dbReference type="Proteomes" id="UP000078340">
    <property type="component" value="Unassembled WGS sequence"/>
</dbReference>
<proteinExistence type="predicted"/>
<name>A0A179H1P5_PURLI</name>
<sequence>MLPSLTAKRQFRDPQLDALLGACACPAYLPIQGACLHWYEVHHDDDGRASTSPP</sequence>
<dbReference type="Proteomes" id="UP000078240">
    <property type="component" value="Unassembled WGS sequence"/>
</dbReference>
<reference evidence="1 3" key="1">
    <citation type="submission" date="2016-01" db="EMBL/GenBank/DDBJ databases">
        <title>Biosynthesis of antibiotic leucinostatins and their inhibition on Phytophthora in bio-control Purpureocillium lilacinum.</title>
        <authorList>
            <person name="Wang G."/>
            <person name="Liu Z."/>
            <person name="Lin R."/>
            <person name="Li E."/>
            <person name="Mao Z."/>
            <person name="Ling J."/>
            <person name="Yin W."/>
            <person name="Xie B."/>
        </authorList>
    </citation>
    <scope>NUCLEOTIDE SEQUENCE [LARGE SCALE GENOMIC DNA]</scope>
    <source>
        <strain evidence="1">PLBJ-1</strain>
        <strain evidence="2">PLFJ-1</strain>
    </source>
</reference>
<evidence type="ECO:0000313" key="1">
    <source>
        <dbReference type="EMBL" id="OAQ84176.1"/>
    </source>
</evidence>
<comment type="caution">
    <text evidence="1">The sequence shown here is derived from an EMBL/GenBank/DDBJ whole genome shotgun (WGS) entry which is preliminary data.</text>
</comment>
<protein>
    <submittedName>
        <fullName evidence="1">Uncharacterized protein</fullName>
    </submittedName>
</protein>
<dbReference type="EMBL" id="LSBI01000004">
    <property type="protein sequence ID" value="OAQ90967.1"/>
    <property type="molecule type" value="Genomic_DNA"/>
</dbReference>
<dbReference type="AlphaFoldDB" id="A0A179H1P5"/>
<dbReference type="EMBL" id="LSBH01000002">
    <property type="protein sequence ID" value="OAQ84176.1"/>
    <property type="molecule type" value="Genomic_DNA"/>
</dbReference>